<dbReference type="PANTHER" id="PTHR33254:SF4">
    <property type="entry name" value="4-HYDROXY-4-METHYL-2-OXOGLUTARATE ALDOLASE 3-RELATED"/>
    <property type="match status" value="1"/>
</dbReference>
<evidence type="ECO:0000313" key="6">
    <source>
        <dbReference type="Proteomes" id="UP000886476"/>
    </source>
</evidence>
<evidence type="ECO:0000256" key="4">
    <source>
        <dbReference type="ARBA" id="ARBA00030169"/>
    </source>
</evidence>
<accession>A0ABX2CLU7</accession>
<evidence type="ECO:0000313" key="5">
    <source>
        <dbReference type="EMBL" id="NPU68257.1"/>
    </source>
</evidence>
<name>A0ABX2CLU7_9BRAD</name>
<dbReference type="Gene3D" id="3.50.30.40">
    <property type="entry name" value="Ribonuclease E inhibitor RraA/RraA-like"/>
    <property type="match status" value="1"/>
</dbReference>
<evidence type="ECO:0000256" key="2">
    <source>
        <dbReference type="ARBA" id="ARBA00016549"/>
    </source>
</evidence>
<dbReference type="CDD" id="cd16841">
    <property type="entry name" value="RraA_family"/>
    <property type="match status" value="1"/>
</dbReference>
<dbReference type="InterPro" id="IPR036704">
    <property type="entry name" value="RraA/RraA-like_sf"/>
</dbReference>
<evidence type="ECO:0000256" key="3">
    <source>
        <dbReference type="ARBA" id="ARBA00029596"/>
    </source>
</evidence>
<proteinExistence type="predicted"/>
<reference evidence="5" key="1">
    <citation type="submission" date="2020-05" db="EMBL/GenBank/DDBJ databases">
        <title>Nod-independent and nitrogen-fixing Bradyrhizobium aeschynomene sp. nov. isolated from nodules of Aeschynomene indica.</title>
        <authorList>
            <person name="Zhang Z."/>
        </authorList>
    </citation>
    <scope>NUCLEOTIDE SEQUENCE</scope>
    <source>
        <strain evidence="5">83012</strain>
    </source>
</reference>
<dbReference type="EMBL" id="JABFDN010000010">
    <property type="protein sequence ID" value="NPU68257.1"/>
    <property type="molecule type" value="Genomic_DNA"/>
</dbReference>
<keyword evidence="6" id="KW-1185">Reference proteome</keyword>
<organism evidence="5 6">
    <name type="scientific">Bradyrhizobium aeschynomenes</name>
    <dbReference type="NCBI Taxonomy" id="2734909"/>
    <lineage>
        <taxon>Bacteria</taxon>
        <taxon>Pseudomonadati</taxon>
        <taxon>Pseudomonadota</taxon>
        <taxon>Alphaproteobacteria</taxon>
        <taxon>Hyphomicrobiales</taxon>
        <taxon>Nitrobacteraceae</taxon>
        <taxon>Bradyrhizobium</taxon>
    </lineage>
</organism>
<sequence length="210" mass="21666">MSDTERPPVAAVDPGLIAAFRQIPTAVISDNLERLPGAIGLKPFYKGTPMAGIALTVDTTPGDNLFVHRALDLIKPGDVLVINGGGDETRALVGEIIAAIAEHRGAAGIVLDGAIRDSAVLMSSPFPVFARAAHHRGPYKNGPGTINEPVSIGGMVVAPGDVVVGDADGVVAFAPGRASLLLEMARAQEQREADILASIRAGRYTGAYGK</sequence>
<gene>
    <name evidence="5" type="ORF">HL667_24875</name>
</gene>
<evidence type="ECO:0000256" key="1">
    <source>
        <dbReference type="ARBA" id="ARBA00001968"/>
    </source>
</evidence>
<dbReference type="NCBIfam" id="NF004850">
    <property type="entry name" value="PRK06201.1"/>
    <property type="match status" value="1"/>
</dbReference>
<dbReference type="Pfam" id="PF03737">
    <property type="entry name" value="RraA-like"/>
    <property type="match status" value="1"/>
</dbReference>
<dbReference type="PANTHER" id="PTHR33254">
    <property type="entry name" value="4-HYDROXY-4-METHYL-2-OXOGLUTARATE ALDOLASE 3-RELATED"/>
    <property type="match status" value="1"/>
</dbReference>
<dbReference type="RefSeq" id="WP_172113332.1">
    <property type="nucleotide sequence ID" value="NZ_JABFDN010000010.1"/>
</dbReference>
<dbReference type="InterPro" id="IPR005493">
    <property type="entry name" value="RraA/RraA-like"/>
</dbReference>
<comment type="cofactor">
    <cofactor evidence="1">
        <name>a divalent metal cation</name>
        <dbReference type="ChEBI" id="CHEBI:60240"/>
    </cofactor>
</comment>
<dbReference type="SUPFAM" id="SSF89562">
    <property type="entry name" value="RraA-like"/>
    <property type="match status" value="1"/>
</dbReference>
<dbReference type="Proteomes" id="UP000886476">
    <property type="component" value="Unassembled WGS sequence"/>
</dbReference>
<protein>
    <recommendedName>
        <fullName evidence="2">Putative 4-hydroxy-4-methyl-2-oxoglutarate aldolase</fullName>
    </recommendedName>
    <alternativeName>
        <fullName evidence="3">Regulator of ribonuclease activity homolog</fullName>
    </alternativeName>
    <alternativeName>
        <fullName evidence="4">RraA-like protein</fullName>
    </alternativeName>
</protein>
<comment type="caution">
    <text evidence="5">The sequence shown here is derived from an EMBL/GenBank/DDBJ whole genome shotgun (WGS) entry which is preliminary data.</text>
</comment>